<dbReference type="Proteomes" id="UP001630127">
    <property type="component" value="Unassembled WGS sequence"/>
</dbReference>
<dbReference type="Pfam" id="PF08711">
    <property type="entry name" value="Med26"/>
    <property type="match status" value="1"/>
</dbReference>
<dbReference type="Gene3D" id="2.30.30.490">
    <property type="match status" value="1"/>
</dbReference>
<dbReference type="PROSITE" id="PS51319">
    <property type="entry name" value="TFIIS_N"/>
    <property type="match status" value="1"/>
</dbReference>
<dbReference type="EMBL" id="JBJUIK010000011">
    <property type="protein sequence ID" value="KAL3512913.1"/>
    <property type="molecule type" value="Genomic_DNA"/>
</dbReference>
<dbReference type="Pfam" id="PF01426">
    <property type="entry name" value="BAH"/>
    <property type="match status" value="1"/>
</dbReference>
<proteinExistence type="predicted"/>
<dbReference type="GO" id="GO:0005634">
    <property type="term" value="C:nucleus"/>
    <property type="evidence" value="ECO:0007669"/>
    <property type="project" value="UniProtKB-SubCell"/>
</dbReference>
<evidence type="ECO:0000259" key="6">
    <source>
        <dbReference type="PROSITE" id="PS51319"/>
    </source>
</evidence>
<feature type="region of interest" description="Disordered" evidence="4">
    <location>
        <begin position="493"/>
        <end position="522"/>
    </location>
</feature>
<dbReference type="PANTHER" id="PTHR46548:SF1">
    <property type="entry name" value="BAH AND TFIIS DOMAIN-CONTAINING PROTEIN-RELATED"/>
    <property type="match status" value="1"/>
</dbReference>
<accession>A0ABD2Z578</accession>
<dbReference type="InterPro" id="IPR003617">
    <property type="entry name" value="TFIIS/CRSP70_N_sub"/>
</dbReference>
<feature type="region of interest" description="Disordered" evidence="4">
    <location>
        <begin position="809"/>
        <end position="884"/>
    </location>
</feature>
<feature type="compositionally biased region" description="Polar residues" evidence="4">
    <location>
        <begin position="586"/>
        <end position="602"/>
    </location>
</feature>
<feature type="region of interest" description="Disordered" evidence="4">
    <location>
        <begin position="563"/>
        <end position="602"/>
    </location>
</feature>
<sequence length="1636" mass="176457">MHGRERREGENHRRIIVVVRKNSGCSPHMRPVLLSPTRNGVAKDHSSLVSCIITNISSDSFCKDGRKISVGDCALFKPLQDSPPFIGIIRCLRSSKENNLQLGVNWLYRPVELNLGKGILLDTTPNEIFYSFHKDEIPAASLLHRCKVAFLPKGIELPTGASSFVCWRVYDIENKCLWWLTDQDYVNEHQEEVDKLLQKTRIDMDVSVQPGNRSPKPAHSSMLTSQLKPDSDNVQGSVTSFSSLAKGKKRERGDQSSDLVKRERSLRPDDGDSGLYKSESSLRSDIAKMTEKGGLTDPESVEKLVQLMQIDKMDKKIDLVSCSMLAGIIATTDESDFLNRFVQLKGLLVFDEWLQDVHKGKFSDDASLKDGDKSAEDFLLILLRALDKLPVNLHALQTCNIGRSVNNLRSHKNLEIQKKARSLVDTWKKRVEFEMNILDAKSGSARAASWPSKTRVPEAHGGRNGSGSADVALKSSTTQFSASKTMSIKISQVETTGKSASSSPGAIKSASSPASGKEGQPRIIAGNACDVPFSTREHKSSSIQSYNYNQSFLGKEDARSSTVGSMSVNKNSSGASRYRKPVNGFPGTSVSGSQKETGSNRNSIIHRNTAQEKISQSVLMGEKPLEVPVVEGSTHKLIVKMPNRGRSPAQSVSGGSYEDPSVMSSRCSSPVLSDKHEESELNTKENGEAFRANAVSDVNEESWQSNDSKDLQTGLDEGNGSPAALPNEERNRTVEDARKVPEVPKNVSSSSGNDMKSGNLHGASFSSMNALIESCVQYSEANTSMSLADDVGMNLLASVAAGEMCKSDLLTPADSPQGCTVTEEPRMDEDAKSKSSPGESLAPEQYQPSDVGGDDVLQGRMHPSKQASVESFGDGKDASASSEETLQATADCVTKMNGKSDDILISTSFSRTKKAFKDGTGDPGKQPHEEKGVAITVGVDGIRDAGMRGNCTLLIESKLSNFLSSTDDLKRKAEVPLSNLSMESDCKKDVNGSSNTGVIEEQKPAVTADEEMLPSTRSVKNLVPENVERLQVREADENCGNNYYNQSEEARMDPKTDTVSAPVQQNLAGLSDTTDQKTDCLKTNAEKKEVPESHSFGSAQKEAAAFPSEDTVGHMDLREGKKSDAELDGAEERETTLVGTASLTAAHVAEIDSKVNFDLNQGLVGDDGKDGEPVNLATSGCLSTIHVVNQLSTTLSSVSNSIPASVTVAAAAKGPFVPPVELLRIKGELGWKGSAATSAFRPAEPRKVLQLPLGSHSASPADDSSSKPGRPPLDIDLNVLDERVLEDMTCRDTTAEIGLNLDYLSNHDRSRNEPASSALGRGFGGLDLDLNRVDDANDMVEHSTINSHSLEAPTIPLKPLSSSSLPTSEVRRGFDLNNGPAFDDAVAEQSSFTLHGRGGTHSMHSQLPVAGPRLNNLEPGNFSAWFSPGSSYSSITIPSALPDRMEQPFPIIPPSVPQRILGPGGNPFTPDVYRGSVVSSSPAVPFPPSPFPYQMFPFGTTLPLPSATFSVGSTSFMESTSGGRIFTPVNSQFLGLAPQYPRPYMVSLSDGSNNGGVENIRKWSRQGLDLNAGPGVLDSEGREETVAPRQLAVGSSQALVEEQARMFPMSSGFLKRKESEGGWDGESFRYKQSSWQ</sequence>
<dbReference type="SUPFAM" id="SSF47676">
    <property type="entry name" value="Conserved domain common to transcription factors TFIIS, elongin A, CRSP70"/>
    <property type="match status" value="1"/>
</dbReference>
<feature type="compositionally biased region" description="Basic and acidic residues" evidence="4">
    <location>
        <begin position="727"/>
        <end position="742"/>
    </location>
</feature>
<reference evidence="7 8" key="1">
    <citation type="submission" date="2024-11" db="EMBL/GenBank/DDBJ databases">
        <title>A near-complete genome assembly of Cinchona calisaya.</title>
        <authorList>
            <person name="Lian D.C."/>
            <person name="Zhao X.W."/>
            <person name="Wei L."/>
        </authorList>
    </citation>
    <scope>NUCLEOTIDE SEQUENCE [LARGE SCALE GENOMIC DNA]</scope>
    <source>
        <tissue evidence="7">Nenye</tissue>
    </source>
</reference>
<dbReference type="PROSITE" id="PS51038">
    <property type="entry name" value="BAH"/>
    <property type="match status" value="1"/>
</dbReference>
<feature type="region of interest" description="Disordered" evidence="4">
    <location>
        <begin position="640"/>
        <end position="760"/>
    </location>
</feature>
<comment type="caution">
    <text evidence="7">The sequence shown here is derived from an EMBL/GenBank/DDBJ whole genome shotgun (WGS) entry which is preliminary data.</text>
</comment>
<feature type="compositionally biased region" description="Basic and acidic residues" evidence="4">
    <location>
        <begin position="823"/>
        <end position="833"/>
    </location>
</feature>
<dbReference type="InterPro" id="IPR043151">
    <property type="entry name" value="BAH_sf"/>
</dbReference>
<dbReference type="InterPro" id="IPR017923">
    <property type="entry name" value="TFIIS_N"/>
</dbReference>
<dbReference type="SMART" id="SM00509">
    <property type="entry name" value="TFS2N"/>
    <property type="match status" value="1"/>
</dbReference>
<dbReference type="InterPro" id="IPR035441">
    <property type="entry name" value="TFIIS/LEDGF_dom_sf"/>
</dbReference>
<gene>
    <name evidence="7" type="ORF">ACH5RR_025630</name>
</gene>
<feature type="region of interest" description="Disordered" evidence="4">
    <location>
        <begin position="444"/>
        <end position="471"/>
    </location>
</feature>
<protein>
    <submittedName>
        <fullName evidence="7">Uncharacterized protein</fullName>
    </submittedName>
</protein>
<evidence type="ECO:0000259" key="5">
    <source>
        <dbReference type="PROSITE" id="PS51038"/>
    </source>
</evidence>
<evidence type="ECO:0000313" key="8">
    <source>
        <dbReference type="Proteomes" id="UP001630127"/>
    </source>
</evidence>
<feature type="domain" description="BAH" evidence="5">
    <location>
        <begin position="66"/>
        <end position="181"/>
    </location>
</feature>
<dbReference type="CDD" id="cd00183">
    <property type="entry name" value="TFIIS_I"/>
    <property type="match status" value="1"/>
</dbReference>
<comment type="subcellular location">
    <subcellularLocation>
        <location evidence="1 3">Nucleus</location>
    </subcellularLocation>
</comment>
<feature type="compositionally biased region" description="Basic and acidic residues" evidence="4">
    <location>
        <begin position="673"/>
        <end position="688"/>
    </location>
</feature>
<keyword evidence="2 3" id="KW-0539">Nucleus</keyword>
<keyword evidence="8" id="KW-1185">Reference proteome</keyword>
<dbReference type="PANTHER" id="PTHR46548">
    <property type="entry name" value="BAH AND TFIIS DOMAIN-CONTAINING PROTEIN-RELATED"/>
    <property type="match status" value="1"/>
</dbReference>
<feature type="compositionally biased region" description="Low complexity" evidence="4">
    <location>
        <begin position="497"/>
        <end position="517"/>
    </location>
</feature>
<feature type="region of interest" description="Disordered" evidence="4">
    <location>
        <begin position="204"/>
        <end position="279"/>
    </location>
</feature>
<feature type="region of interest" description="Disordered" evidence="4">
    <location>
        <begin position="1253"/>
        <end position="1274"/>
    </location>
</feature>
<feature type="compositionally biased region" description="Polar residues" evidence="4">
    <location>
        <begin position="563"/>
        <end position="575"/>
    </location>
</feature>
<name>A0ABD2Z578_9GENT</name>
<dbReference type="Gene3D" id="1.20.930.10">
    <property type="entry name" value="Conserved domain common to transcription factors TFIIS, elongin A, CRSP70"/>
    <property type="match status" value="1"/>
</dbReference>
<dbReference type="SMART" id="SM00439">
    <property type="entry name" value="BAH"/>
    <property type="match status" value="1"/>
</dbReference>
<organism evidence="7 8">
    <name type="scientific">Cinchona calisaya</name>
    <dbReference type="NCBI Taxonomy" id="153742"/>
    <lineage>
        <taxon>Eukaryota</taxon>
        <taxon>Viridiplantae</taxon>
        <taxon>Streptophyta</taxon>
        <taxon>Embryophyta</taxon>
        <taxon>Tracheophyta</taxon>
        <taxon>Spermatophyta</taxon>
        <taxon>Magnoliopsida</taxon>
        <taxon>eudicotyledons</taxon>
        <taxon>Gunneridae</taxon>
        <taxon>Pentapetalae</taxon>
        <taxon>asterids</taxon>
        <taxon>lamiids</taxon>
        <taxon>Gentianales</taxon>
        <taxon>Rubiaceae</taxon>
        <taxon>Cinchonoideae</taxon>
        <taxon>Cinchoneae</taxon>
        <taxon>Cinchona</taxon>
    </lineage>
</organism>
<evidence type="ECO:0000256" key="1">
    <source>
        <dbReference type="ARBA" id="ARBA00004123"/>
    </source>
</evidence>
<feature type="region of interest" description="Disordered" evidence="4">
    <location>
        <begin position="1615"/>
        <end position="1636"/>
    </location>
</feature>
<dbReference type="InterPro" id="IPR001025">
    <property type="entry name" value="BAH_dom"/>
</dbReference>
<feature type="compositionally biased region" description="Polar residues" evidence="4">
    <location>
        <begin position="662"/>
        <end position="671"/>
    </location>
</feature>
<feature type="region of interest" description="Disordered" evidence="4">
    <location>
        <begin position="1086"/>
        <end position="1105"/>
    </location>
</feature>
<evidence type="ECO:0000256" key="4">
    <source>
        <dbReference type="SAM" id="MobiDB-lite"/>
    </source>
</evidence>
<evidence type="ECO:0000256" key="2">
    <source>
        <dbReference type="ARBA" id="ARBA00023242"/>
    </source>
</evidence>
<evidence type="ECO:0000313" key="7">
    <source>
        <dbReference type="EMBL" id="KAL3512913.1"/>
    </source>
</evidence>
<feature type="compositionally biased region" description="Polar residues" evidence="4">
    <location>
        <begin position="746"/>
        <end position="756"/>
    </location>
</feature>
<feature type="compositionally biased region" description="Basic and acidic residues" evidence="4">
    <location>
        <begin position="251"/>
        <end position="270"/>
    </location>
</feature>
<feature type="compositionally biased region" description="Polar residues" evidence="4">
    <location>
        <begin position="221"/>
        <end position="243"/>
    </location>
</feature>
<evidence type="ECO:0000256" key="3">
    <source>
        <dbReference type="PROSITE-ProRule" id="PRU00649"/>
    </source>
</evidence>
<feature type="domain" description="TFIIS N-terminal" evidence="6">
    <location>
        <begin position="357"/>
        <end position="434"/>
    </location>
</feature>